<dbReference type="RefSeq" id="WP_406698593.1">
    <property type="nucleotide sequence ID" value="NZ_CP155447.1"/>
</dbReference>
<dbReference type="EMBL" id="CP155447">
    <property type="protein sequence ID" value="XBH05744.1"/>
    <property type="molecule type" value="Genomic_DNA"/>
</dbReference>
<organism evidence="1">
    <name type="scientific">Singulisphaera sp. Ch08</name>
    <dbReference type="NCBI Taxonomy" id="3120278"/>
    <lineage>
        <taxon>Bacteria</taxon>
        <taxon>Pseudomonadati</taxon>
        <taxon>Planctomycetota</taxon>
        <taxon>Planctomycetia</taxon>
        <taxon>Isosphaerales</taxon>
        <taxon>Isosphaeraceae</taxon>
        <taxon>Singulisphaera</taxon>
    </lineage>
</organism>
<sequence>MNTIKTRKPRASKKTAILTPAAPIVDPLKIQLADAEIHRVLSDLADSLHDPNRVGMAELLRIIADDYVSAKMVQNAARSVAHDHDLKPTESVKHLLRVVEATRDFKLSKKRS</sequence>
<evidence type="ECO:0000313" key="1">
    <source>
        <dbReference type="EMBL" id="XBH05744.1"/>
    </source>
</evidence>
<protein>
    <submittedName>
        <fullName evidence="1">Uncharacterized protein</fullName>
    </submittedName>
</protein>
<dbReference type="AlphaFoldDB" id="A0AAU7CKD3"/>
<reference evidence="1" key="1">
    <citation type="submission" date="2024-05" db="EMBL/GenBank/DDBJ databases">
        <title>Planctomycetes of the genus Singulisphaera possess chitinolytic capabilities.</title>
        <authorList>
            <person name="Ivanova A."/>
        </authorList>
    </citation>
    <scope>NUCLEOTIDE SEQUENCE</scope>
    <source>
        <strain evidence="1">Ch08T</strain>
    </source>
</reference>
<name>A0AAU7CKD3_9BACT</name>
<proteinExistence type="predicted"/>
<gene>
    <name evidence="1" type="ORF">V5E97_06885</name>
</gene>
<accession>A0AAU7CKD3</accession>